<name>A0ABD2PXI3_9PLAT</name>
<sequence length="484" mass="53565">IDDYELLPDLSGDGYSNDLSELLKGSEIQEVGVDVSRLIPNEEQLDRRNNLFSFDPSNSLTRSISGNLLDNCVQLFPDQTVDPADNLISAHSIIRLGGVVAKLDANNVEMQISLVLGLVDFPEPAPNSAETDAPGRHLSFRDGETVLPLLVDLVKGGGLACGMQPSARTNYRDGWIEIEMKIRQTINLQLPKHISDLLALWQARTSLCGGAEHLFSTVTPVHLIPDAPKELPKLPNRLPDSNLQSFKLTVQENFSICFDNAPVPPLLRRVNLPKNACLCFSKDGQLCFQFDPLRNADVTHAQKTKLENNALQAENNVLKEKLDSLLSQMALMSAELSTTKCALAESKRHHADALSKMRQFGLKLHYNSEELKEQTQSNSLPSNGATFLPSSSSLGFSEVKLLRQRSRTRMPSTSSMMYGNRYPSHFSRWRSSATECKDLLANVTLQTHYTTAIVTPSSQIQHRSVEEGSISPPGAMLFRSRTTK</sequence>
<feature type="non-terminal residue" evidence="3">
    <location>
        <position position="1"/>
    </location>
</feature>
<keyword evidence="1" id="KW-0175">Coiled coil</keyword>
<organism evidence="3 4">
    <name type="scientific">Cichlidogyrus casuarinus</name>
    <dbReference type="NCBI Taxonomy" id="1844966"/>
    <lineage>
        <taxon>Eukaryota</taxon>
        <taxon>Metazoa</taxon>
        <taxon>Spiralia</taxon>
        <taxon>Lophotrochozoa</taxon>
        <taxon>Platyhelminthes</taxon>
        <taxon>Monogenea</taxon>
        <taxon>Monopisthocotylea</taxon>
        <taxon>Dactylogyridea</taxon>
        <taxon>Ancyrocephalidae</taxon>
        <taxon>Cichlidogyrus</taxon>
    </lineage>
</organism>
<proteinExistence type="predicted"/>
<feature type="region of interest" description="Disordered" evidence="2">
    <location>
        <begin position="457"/>
        <end position="484"/>
    </location>
</feature>
<dbReference type="AlphaFoldDB" id="A0ABD2PXI3"/>
<evidence type="ECO:0000256" key="1">
    <source>
        <dbReference type="SAM" id="Coils"/>
    </source>
</evidence>
<evidence type="ECO:0000313" key="4">
    <source>
        <dbReference type="Proteomes" id="UP001626550"/>
    </source>
</evidence>
<comment type="caution">
    <text evidence="3">The sequence shown here is derived from an EMBL/GenBank/DDBJ whole genome shotgun (WGS) entry which is preliminary data.</text>
</comment>
<feature type="coiled-coil region" evidence="1">
    <location>
        <begin position="296"/>
        <end position="335"/>
    </location>
</feature>
<dbReference type="EMBL" id="JBJKFK010001835">
    <property type="protein sequence ID" value="KAL3312140.1"/>
    <property type="molecule type" value="Genomic_DNA"/>
</dbReference>
<evidence type="ECO:0000256" key="2">
    <source>
        <dbReference type="SAM" id="MobiDB-lite"/>
    </source>
</evidence>
<reference evidence="3 4" key="1">
    <citation type="submission" date="2024-11" db="EMBL/GenBank/DDBJ databases">
        <title>Adaptive evolution of stress response genes in parasites aligns with host niche diversity.</title>
        <authorList>
            <person name="Hahn C."/>
            <person name="Resl P."/>
        </authorList>
    </citation>
    <scope>NUCLEOTIDE SEQUENCE [LARGE SCALE GENOMIC DNA]</scope>
    <source>
        <strain evidence="3">EGGRZ-B1_66</strain>
        <tissue evidence="3">Body</tissue>
    </source>
</reference>
<keyword evidence="4" id="KW-1185">Reference proteome</keyword>
<dbReference type="Proteomes" id="UP001626550">
    <property type="component" value="Unassembled WGS sequence"/>
</dbReference>
<protein>
    <submittedName>
        <fullName evidence="3">Uncharacterized protein</fullName>
    </submittedName>
</protein>
<gene>
    <name evidence="3" type="ORF">Ciccas_009272</name>
</gene>
<accession>A0ABD2PXI3</accession>
<evidence type="ECO:0000313" key="3">
    <source>
        <dbReference type="EMBL" id="KAL3312140.1"/>
    </source>
</evidence>